<proteinExistence type="predicted"/>
<organism evidence="1 3">
    <name type="scientific">Araneus ventricosus</name>
    <name type="common">Orbweaver spider</name>
    <name type="synonym">Epeira ventricosa</name>
    <dbReference type="NCBI Taxonomy" id="182803"/>
    <lineage>
        <taxon>Eukaryota</taxon>
        <taxon>Metazoa</taxon>
        <taxon>Ecdysozoa</taxon>
        <taxon>Arthropoda</taxon>
        <taxon>Chelicerata</taxon>
        <taxon>Arachnida</taxon>
        <taxon>Araneae</taxon>
        <taxon>Araneomorphae</taxon>
        <taxon>Entelegynae</taxon>
        <taxon>Araneoidea</taxon>
        <taxon>Araneidae</taxon>
        <taxon>Araneus</taxon>
    </lineage>
</organism>
<dbReference type="AlphaFoldDB" id="A0A4Y2D702"/>
<protein>
    <submittedName>
        <fullName evidence="1">Uncharacterized protein</fullName>
    </submittedName>
</protein>
<dbReference type="EMBL" id="BGPR01088752">
    <property type="protein sequence ID" value="GBM12534.1"/>
    <property type="molecule type" value="Genomic_DNA"/>
</dbReference>
<accession>A0A4Y2D702</accession>
<comment type="caution">
    <text evidence="1">The sequence shown here is derived from an EMBL/GenBank/DDBJ whole genome shotgun (WGS) entry which is preliminary data.</text>
</comment>
<dbReference type="Proteomes" id="UP000499080">
    <property type="component" value="Unassembled WGS sequence"/>
</dbReference>
<dbReference type="EMBL" id="BGPR01088745">
    <property type="protein sequence ID" value="GBM12493.1"/>
    <property type="molecule type" value="Genomic_DNA"/>
</dbReference>
<reference evidence="1 3" key="1">
    <citation type="journal article" date="2019" name="Sci. Rep.">
        <title>Orb-weaving spider Araneus ventricosus genome elucidates the spidroin gene catalogue.</title>
        <authorList>
            <person name="Kono N."/>
            <person name="Nakamura H."/>
            <person name="Ohtoshi R."/>
            <person name="Moran D.A.P."/>
            <person name="Shinohara A."/>
            <person name="Yoshida Y."/>
            <person name="Fujiwara M."/>
            <person name="Mori M."/>
            <person name="Tomita M."/>
            <person name="Arakawa K."/>
        </authorList>
    </citation>
    <scope>NUCLEOTIDE SEQUENCE [LARGE SCALE GENOMIC DNA]</scope>
</reference>
<gene>
    <name evidence="2" type="ORF">AVEN_138619_1</name>
    <name evidence="1" type="ORF">AVEN_197107_1</name>
</gene>
<evidence type="ECO:0000313" key="1">
    <source>
        <dbReference type="EMBL" id="GBM12493.1"/>
    </source>
</evidence>
<name>A0A4Y2D702_ARAVE</name>
<keyword evidence="3" id="KW-1185">Reference proteome</keyword>
<sequence>MKPTLFSALTFENSFGFRKADDVITELESKLRRTRGKSYSRTDQASFWKKDAPPTREFGALTDVEEAEEIPGPYSRQGALRSARVAGNEGSPVAKPTGALSRQPQTFPLLMMKFSLMAGFSFRLFSVPKMLPDRFLKPETKRVFIN</sequence>
<evidence type="ECO:0000313" key="3">
    <source>
        <dbReference type="Proteomes" id="UP000499080"/>
    </source>
</evidence>
<evidence type="ECO:0000313" key="2">
    <source>
        <dbReference type="EMBL" id="GBM12534.1"/>
    </source>
</evidence>